<name>A0A5J4ZBF3_9ASTE</name>
<organism evidence="1 2">
    <name type="scientific">Nyssa sinensis</name>
    <dbReference type="NCBI Taxonomy" id="561372"/>
    <lineage>
        <taxon>Eukaryota</taxon>
        <taxon>Viridiplantae</taxon>
        <taxon>Streptophyta</taxon>
        <taxon>Embryophyta</taxon>
        <taxon>Tracheophyta</taxon>
        <taxon>Spermatophyta</taxon>
        <taxon>Magnoliopsida</taxon>
        <taxon>eudicotyledons</taxon>
        <taxon>Gunneridae</taxon>
        <taxon>Pentapetalae</taxon>
        <taxon>asterids</taxon>
        <taxon>Cornales</taxon>
        <taxon>Nyssaceae</taxon>
        <taxon>Nyssa</taxon>
    </lineage>
</organism>
<dbReference type="GO" id="GO:0006559">
    <property type="term" value="P:L-phenylalanine catabolic process"/>
    <property type="evidence" value="ECO:0007669"/>
    <property type="project" value="TreeGrafter"/>
</dbReference>
<dbReference type="Gene3D" id="1.20.1050.10">
    <property type="match status" value="1"/>
</dbReference>
<dbReference type="OrthoDB" id="4951845at2759"/>
<dbReference type="Proteomes" id="UP000325577">
    <property type="component" value="Linkage Group LG9"/>
</dbReference>
<evidence type="ECO:0008006" key="3">
    <source>
        <dbReference type="Google" id="ProtNLM"/>
    </source>
</evidence>
<gene>
    <name evidence="1" type="ORF">F0562_019114</name>
</gene>
<dbReference type="InterPro" id="IPR036282">
    <property type="entry name" value="Glutathione-S-Trfase_C_sf"/>
</dbReference>
<dbReference type="EMBL" id="CM018052">
    <property type="protein sequence ID" value="KAA8515935.1"/>
    <property type="molecule type" value="Genomic_DNA"/>
</dbReference>
<dbReference type="AlphaFoldDB" id="A0A5J4ZBF3"/>
<dbReference type="PANTHER" id="PTHR42673:SF7">
    <property type="entry name" value="GLUTATHIONE S-TRANSFERASE ZETA CLASS-LIKE"/>
    <property type="match status" value="1"/>
</dbReference>
<proteinExistence type="predicted"/>
<evidence type="ECO:0000313" key="1">
    <source>
        <dbReference type="EMBL" id="KAA8515935.1"/>
    </source>
</evidence>
<evidence type="ECO:0000313" key="2">
    <source>
        <dbReference type="Proteomes" id="UP000325577"/>
    </source>
</evidence>
<dbReference type="SUPFAM" id="SSF47616">
    <property type="entry name" value="GST C-terminal domain-like"/>
    <property type="match status" value="1"/>
</dbReference>
<keyword evidence="2" id="KW-1185">Reference proteome</keyword>
<dbReference type="PANTHER" id="PTHR42673">
    <property type="entry name" value="MALEYLACETOACETATE ISOMERASE"/>
    <property type="match status" value="1"/>
</dbReference>
<dbReference type="GO" id="GO:0006749">
    <property type="term" value="P:glutathione metabolic process"/>
    <property type="evidence" value="ECO:0007669"/>
    <property type="project" value="TreeGrafter"/>
</dbReference>
<dbReference type="GO" id="GO:0004364">
    <property type="term" value="F:glutathione transferase activity"/>
    <property type="evidence" value="ECO:0007669"/>
    <property type="project" value="TreeGrafter"/>
</dbReference>
<reference evidence="1 2" key="1">
    <citation type="submission" date="2019-09" db="EMBL/GenBank/DDBJ databases">
        <title>A chromosome-level genome assembly of the Chinese tupelo Nyssa sinensis.</title>
        <authorList>
            <person name="Yang X."/>
            <person name="Kang M."/>
            <person name="Yang Y."/>
            <person name="Xiong H."/>
            <person name="Wang M."/>
            <person name="Zhang Z."/>
            <person name="Wang Z."/>
            <person name="Wu H."/>
            <person name="Ma T."/>
            <person name="Liu J."/>
            <person name="Xi Z."/>
        </authorList>
    </citation>
    <scope>NUCLEOTIDE SEQUENCE [LARGE SCALE GENOMIC DNA]</scope>
    <source>
        <strain evidence="1">J267</strain>
        <tissue evidence="1">Leaf</tissue>
    </source>
</reference>
<accession>A0A5J4ZBF3</accession>
<sequence>MYLEEKYPQNALLPVDPRLRAINLQAAGIISSSIQPLYMLSVLKSIQEKVGPEEGLSWAKCNIEKGLLALENLLKDFAR</sequence>
<protein>
    <recommendedName>
        <fullName evidence="3">GST N-terminal domain-containing protein</fullName>
    </recommendedName>
</protein>
<dbReference type="GO" id="GO:0016034">
    <property type="term" value="F:maleylacetoacetate isomerase activity"/>
    <property type="evidence" value="ECO:0007669"/>
    <property type="project" value="TreeGrafter"/>
</dbReference>